<evidence type="ECO:0000256" key="6">
    <source>
        <dbReference type="ARBA" id="ARBA00022837"/>
    </source>
</evidence>
<dbReference type="RefSeq" id="WP_117953303.1">
    <property type="nucleotide sequence ID" value="NZ_QRAN01000005.1"/>
</dbReference>
<evidence type="ECO:0000256" key="2">
    <source>
        <dbReference type="ARBA" id="ARBA00022487"/>
    </source>
</evidence>
<keyword evidence="7" id="KW-1015">Disulfide bond</keyword>
<proteinExistence type="inferred from homology"/>
<protein>
    <submittedName>
        <fullName evidence="9">Tannase/feruloyl esterase family alpha/beta hydrolase</fullName>
    </submittedName>
</protein>
<evidence type="ECO:0000256" key="3">
    <source>
        <dbReference type="ARBA" id="ARBA00022723"/>
    </source>
</evidence>
<comment type="similarity">
    <text evidence="1">Belongs to the tannase family.</text>
</comment>
<gene>
    <name evidence="9" type="ORF">DWB85_05965</name>
</gene>
<keyword evidence="2" id="KW-0719">Serine esterase</keyword>
<evidence type="ECO:0000313" key="10">
    <source>
        <dbReference type="Proteomes" id="UP000265509"/>
    </source>
</evidence>
<dbReference type="SUPFAM" id="SSF53474">
    <property type="entry name" value="alpha/beta-Hydrolases"/>
    <property type="match status" value="1"/>
</dbReference>
<evidence type="ECO:0000256" key="7">
    <source>
        <dbReference type="ARBA" id="ARBA00023157"/>
    </source>
</evidence>
<dbReference type="InterPro" id="IPR029058">
    <property type="entry name" value="AB_hydrolase_fold"/>
</dbReference>
<evidence type="ECO:0000256" key="5">
    <source>
        <dbReference type="ARBA" id="ARBA00022801"/>
    </source>
</evidence>
<dbReference type="PANTHER" id="PTHR33938">
    <property type="entry name" value="FERULOYL ESTERASE B-RELATED"/>
    <property type="match status" value="1"/>
</dbReference>
<evidence type="ECO:0000256" key="8">
    <source>
        <dbReference type="SAM" id="SignalP"/>
    </source>
</evidence>
<dbReference type="GO" id="GO:0052689">
    <property type="term" value="F:carboxylic ester hydrolase activity"/>
    <property type="evidence" value="ECO:0007669"/>
    <property type="project" value="UniProtKB-KW"/>
</dbReference>
<keyword evidence="4 8" id="KW-0732">Signal</keyword>
<organism evidence="9 10">
    <name type="scientific">Seongchinamella sediminis</name>
    <dbReference type="NCBI Taxonomy" id="2283635"/>
    <lineage>
        <taxon>Bacteria</taxon>
        <taxon>Pseudomonadati</taxon>
        <taxon>Pseudomonadota</taxon>
        <taxon>Gammaproteobacteria</taxon>
        <taxon>Cellvibrionales</taxon>
        <taxon>Halieaceae</taxon>
        <taxon>Seongchinamella</taxon>
    </lineage>
</organism>
<accession>A0A3L7E2T2</accession>
<dbReference type="InterPro" id="IPR011118">
    <property type="entry name" value="Tannase/feruloyl_esterase"/>
</dbReference>
<dbReference type="GO" id="GO:0046872">
    <property type="term" value="F:metal ion binding"/>
    <property type="evidence" value="ECO:0007669"/>
    <property type="project" value="UniProtKB-KW"/>
</dbReference>
<dbReference type="EMBL" id="QRAN01000005">
    <property type="protein sequence ID" value="RLQ22532.1"/>
    <property type="molecule type" value="Genomic_DNA"/>
</dbReference>
<name>A0A3L7E2T2_9GAMM</name>
<evidence type="ECO:0000256" key="4">
    <source>
        <dbReference type="ARBA" id="ARBA00022729"/>
    </source>
</evidence>
<evidence type="ECO:0000256" key="1">
    <source>
        <dbReference type="ARBA" id="ARBA00006249"/>
    </source>
</evidence>
<keyword evidence="10" id="KW-1185">Reference proteome</keyword>
<reference evidence="9 10" key="1">
    <citation type="submission" date="2018-07" db="EMBL/GenBank/DDBJ databases">
        <title>Halioglobus sp. genome submission.</title>
        <authorList>
            <person name="Ye M.-Q."/>
            <person name="Du Z.-J."/>
        </authorList>
    </citation>
    <scope>NUCLEOTIDE SEQUENCE [LARGE SCALE GENOMIC DNA]</scope>
    <source>
        <strain evidence="9 10">U0301</strain>
    </source>
</reference>
<dbReference type="Gene3D" id="3.40.50.1820">
    <property type="entry name" value="alpha/beta hydrolase"/>
    <property type="match status" value="1"/>
</dbReference>
<dbReference type="AlphaFoldDB" id="A0A3L7E2T2"/>
<feature type="signal peptide" evidence="8">
    <location>
        <begin position="1"/>
        <end position="23"/>
    </location>
</feature>
<keyword evidence="5 9" id="KW-0378">Hydrolase</keyword>
<dbReference type="PANTHER" id="PTHR33938:SF15">
    <property type="entry name" value="FERULOYL ESTERASE B-RELATED"/>
    <property type="match status" value="1"/>
</dbReference>
<keyword evidence="6" id="KW-0106">Calcium</keyword>
<evidence type="ECO:0000313" key="9">
    <source>
        <dbReference type="EMBL" id="RLQ22532.1"/>
    </source>
</evidence>
<dbReference type="PROSITE" id="PS51257">
    <property type="entry name" value="PROKAR_LIPOPROTEIN"/>
    <property type="match status" value="1"/>
</dbReference>
<sequence length="507" mass="54440">MFHRTSLLAASALLAACAQQPNAPGDSAANCAALAGQSPANTTVSRAHEMRDHQQLPTFCQLEGQIADKIGFVMRLPAADWNGKFVVAGCGGFCGSLNPDKPGYSNSLNAALRDGYAAIQTDSGHQAPSWQTDWALDDPRALELYAGAWMPLAVASGQALATSYYASAPRRTYFSGCSNGGRLGLFAAQRYPELFDGIAAGDGIFDLSGNGGIHGLWLLQTTRRSDGSAVISRDKIPLLSQHVMQRCDSLDGVSDNIVSRPELCDPAPQALQCSGQENGQCFTPEEVHAIKRLYQGATVDGQQLFPGINPGSEAYWPLWIVGTDDDMAWGERAGEGYLRLAYGIPASEAFKPHDYVLAEALEPILSLAPIVDATEPNLDALAAANTRLFYYQGLADPLIIPGRASEYFQQVQAASAPQTLAENLRFVDVPGFGHCWERTGLSADEFNPVAIIDRWVEQGHAPDAVRALQRNADGEVVRSRTLCALPARSVYRGGDPDKAESFHCELP</sequence>
<comment type="caution">
    <text evidence="9">The sequence shown here is derived from an EMBL/GenBank/DDBJ whole genome shotgun (WGS) entry which is preliminary data.</text>
</comment>
<dbReference type="Proteomes" id="UP000265509">
    <property type="component" value="Unassembled WGS sequence"/>
</dbReference>
<keyword evidence="3" id="KW-0479">Metal-binding</keyword>
<feature type="chain" id="PRO_5018254950" evidence="8">
    <location>
        <begin position="24"/>
        <end position="507"/>
    </location>
</feature>
<dbReference type="OrthoDB" id="7197884at2"/>
<dbReference type="Pfam" id="PF07519">
    <property type="entry name" value="Tannase"/>
    <property type="match status" value="2"/>
</dbReference>